<dbReference type="RefSeq" id="WP_354694421.1">
    <property type="nucleotide sequence ID" value="NZ_JAZHOG010000003.1"/>
</dbReference>
<feature type="active site" description="Proton acceptor" evidence="20">
    <location>
        <position position="70"/>
    </location>
</feature>
<dbReference type="CDD" id="cd14264">
    <property type="entry name" value="DAGK_IM"/>
    <property type="match status" value="1"/>
</dbReference>
<keyword evidence="6" id="KW-0444">Lipid biosynthesis</keyword>
<dbReference type="Gene3D" id="1.10.287.3610">
    <property type="match status" value="1"/>
</dbReference>
<evidence type="ECO:0000256" key="24">
    <source>
        <dbReference type="RuleBase" id="RU363065"/>
    </source>
</evidence>
<keyword evidence="17 24" id="KW-0472">Membrane</keyword>
<evidence type="ECO:0000256" key="15">
    <source>
        <dbReference type="ARBA" id="ARBA00022989"/>
    </source>
</evidence>
<evidence type="ECO:0000256" key="18">
    <source>
        <dbReference type="ARBA" id="ARBA00023209"/>
    </source>
</evidence>
<feature type="binding site" evidence="23">
    <location>
        <position position="29"/>
    </location>
    <ligand>
        <name>a divalent metal cation</name>
        <dbReference type="ChEBI" id="CHEBI:60240"/>
    </ligand>
</feature>
<feature type="binding site" evidence="22">
    <location>
        <position position="77"/>
    </location>
    <ligand>
        <name>ATP</name>
        <dbReference type="ChEBI" id="CHEBI:30616"/>
    </ligand>
</feature>
<gene>
    <name evidence="25" type="ORF">V3330_05655</name>
</gene>
<keyword evidence="7 24" id="KW-0997">Cell inner membrane</keyword>
<feature type="binding site" evidence="23">
    <location>
        <position position="77"/>
    </location>
    <ligand>
        <name>a divalent metal cation</name>
        <dbReference type="ChEBI" id="CHEBI:60240"/>
    </ligand>
</feature>
<feature type="binding site" evidence="22">
    <location>
        <position position="10"/>
    </location>
    <ligand>
        <name>ATP</name>
        <dbReference type="ChEBI" id="CHEBI:30616"/>
    </ligand>
</feature>
<dbReference type="GO" id="GO:0005524">
    <property type="term" value="F:ATP binding"/>
    <property type="evidence" value="ECO:0007669"/>
    <property type="project" value="UniProtKB-KW"/>
</dbReference>
<proteinExistence type="inferred from homology"/>
<keyword evidence="12 24" id="KW-0418">Kinase</keyword>
<feature type="binding site" evidence="22">
    <location>
        <position position="29"/>
    </location>
    <ligand>
        <name>ATP</name>
        <dbReference type="ChEBI" id="CHEBI:30616"/>
    </ligand>
</feature>
<evidence type="ECO:0000313" key="26">
    <source>
        <dbReference type="Proteomes" id="UP001359886"/>
    </source>
</evidence>
<evidence type="ECO:0000256" key="22">
    <source>
        <dbReference type="PIRSR" id="PIRSR600829-3"/>
    </source>
</evidence>
<evidence type="ECO:0000256" key="8">
    <source>
        <dbReference type="ARBA" id="ARBA00022679"/>
    </source>
</evidence>
<reference evidence="25 26" key="1">
    <citation type="submission" date="2024-02" db="EMBL/GenBank/DDBJ databases">
        <title>A novel Wenzhouxiangellaceae bacterium, isolated from coastal sediments.</title>
        <authorList>
            <person name="Du Z.-J."/>
            <person name="Ye Y.-Q."/>
            <person name="Zhang X.-Y."/>
        </authorList>
    </citation>
    <scope>NUCLEOTIDE SEQUENCE [LARGE SCALE GENOMIC DNA]</scope>
    <source>
        <strain evidence="25 26">CH-27</strain>
    </source>
</reference>
<dbReference type="EC" id="2.7.1.107" evidence="3 24"/>
<keyword evidence="9 24" id="KW-0812">Transmembrane</keyword>
<evidence type="ECO:0000256" key="7">
    <source>
        <dbReference type="ARBA" id="ARBA00022519"/>
    </source>
</evidence>
<evidence type="ECO:0000256" key="23">
    <source>
        <dbReference type="PIRSR" id="PIRSR600829-4"/>
    </source>
</evidence>
<dbReference type="Pfam" id="PF01219">
    <property type="entry name" value="DAGK_prokar"/>
    <property type="match status" value="1"/>
</dbReference>
<dbReference type="InterPro" id="IPR000829">
    <property type="entry name" value="DAGK"/>
</dbReference>
<protein>
    <recommendedName>
        <fullName evidence="4 24">Diacylglycerol kinase</fullName>
        <ecNumber evidence="3 24">2.7.1.107</ecNumber>
    </recommendedName>
</protein>
<dbReference type="InterPro" id="IPR033718">
    <property type="entry name" value="DAGK_prok"/>
</dbReference>
<dbReference type="GO" id="GO:0004143">
    <property type="term" value="F:ATP-dependent diacylglycerol kinase activity"/>
    <property type="evidence" value="ECO:0007669"/>
    <property type="project" value="UniProtKB-EC"/>
</dbReference>
<comment type="subcellular location">
    <subcellularLocation>
        <location evidence="1 24">Cell inner membrane</location>
        <topology evidence="1 24">Multi-pass membrane protein</topology>
    </subcellularLocation>
</comment>
<comment type="similarity">
    <text evidence="2 24">Belongs to the bacterial diacylglycerol kinase family.</text>
</comment>
<dbReference type="GO" id="GO:0005886">
    <property type="term" value="C:plasma membrane"/>
    <property type="evidence" value="ECO:0007669"/>
    <property type="project" value="UniProtKB-SubCell"/>
</dbReference>
<organism evidence="25 26">
    <name type="scientific">Elongatibacter sediminis</name>
    <dbReference type="NCBI Taxonomy" id="3119006"/>
    <lineage>
        <taxon>Bacteria</taxon>
        <taxon>Pseudomonadati</taxon>
        <taxon>Pseudomonadota</taxon>
        <taxon>Gammaproteobacteria</taxon>
        <taxon>Chromatiales</taxon>
        <taxon>Wenzhouxiangellaceae</taxon>
        <taxon>Elongatibacter</taxon>
    </lineage>
</organism>
<evidence type="ECO:0000256" key="6">
    <source>
        <dbReference type="ARBA" id="ARBA00022516"/>
    </source>
</evidence>
<dbReference type="PANTHER" id="PTHR34299:SF1">
    <property type="entry name" value="DIACYLGLYCEROL KINASE"/>
    <property type="match status" value="1"/>
</dbReference>
<evidence type="ECO:0000256" key="2">
    <source>
        <dbReference type="ARBA" id="ARBA00005967"/>
    </source>
</evidence>
<dbReference type="Proteomes" id="UP001359886">
    <property type="component" value="Unassembled WGS sequence"/>
</dbReference>
<feature type="binding site" evidence="21">
    <location>
        <position position="10"/>
    </location>
    <ligand>
        <name>substrate</name>
    </ligand>
</feature>
<feature type="binding site" evidence="21">
    <location>
        <position position="70"/>
    </location>
    <ligand>
        <name>substrate</name>
    </ligand>
</feature>
<keyword evidence="13 22" id="KW-0067">ATP-binding</keyword>
<evidence type="ECO:0000256" key="14">
    <source>
        <dbReference type="ARBA" id="ARBA00022842"/>
    </source>
</evidence>
<accession>A0AAW9R5U0</accession>
<keyword evidence="11 22" id="KW-0547">Nucleotide-binding</keyword>
<evidence type="ECO:0000256" key="12">
    <source>
        <dbReference type="ARBA" id="ARBA00022777"/>
    </source>
</evidence>
<feature type="binding site" evidence="21">
    <location>
        <begin position="113"/>
        <end position="118"/>
    </location>
    <ligand>
        <name>substrate</name>
    </ligand>
</feature>
<evidence type="ECO:0000256" key="21">
    <source>
        <dbReference type="PIRSR" id="PIRSR600829-2"/>
    </source>
</evidence>
<evidence type="ECO:0000256" key="3">
    <source>
        <dbReference type="ARBA" id="ARBA00012133"/>
    </source>
</evidence>
<feature type="binding site" evidence="22">
    <location>
        <position position="17"/>
    </location>
    <ligand>
        <name>ATP</name>
        <dbReference type="ChEBI" id="CHEBI:30616"/>
    </ligand>
</feature>
<evidence type="ECO:0000313" key="25">
    <source>
        <dbReference type="EMBL" id="MEJ8567104.1"/>
    </source>
</evidence>
<keyword evidence="5" id="KW-1003">Cell membrane</keyword>
<dbReference type="AlphaFoldDB" id="A0AAW9R5U0"/>
<keyword evidence="10 23" id="KW-0479">Metal-binding</keyword>
<comment type="cofactor">
    <cofactor evidence="23">
        <name>Mg(2+)</name>
        <dbReference type="ChEBI" id="CHEBI:18420"/>
    </cofactor>
    <text evidence="23">Mn(2+), Zn(2+), Cd(2+) and Co(2+) support activity to lesser extents.</text>
</comment>
<evidence type="ECO:0000256" key="13">
    <source>
        <dbReference type="ARBA" id="ARBA00022840"/>
    </source>
</evidence>
<dbReference type="EMBL" id="JAZHOG010000003">
    <property type="protein sequence ID" value="MEJ8567104.1"/>
    <property type="molecule type" value="Genomic_DNA"/>
</dbReference>
<keyword evidence="15 24" id="KW-1133">Transmembrane helix</keyword>
<evidence type="ECO:0000256" key="10">
    <source>
        <dbReference type="ARBA" id="ARBA00022723"/>
    </source>
</evidence>
<dbReference type="GO" id="GO:0046872">
    <property type="term" value="F:metal ion binding"/>
    <property type="evidence" value="ECO:0007669"/>
    <property type="project" value="UniProtKB-KW"/>
</dbReference>
<feature type="binding site" evidence="22">
    <location>
        <begin position="95"/>
        <end position="96"/>
    </location>
    <ligand>
        <name>ATP</name>
        <dbReference type="ChEBI" id="CHEBI:30616"/>
    </ligand>
</feature>
<evidence type="ECO:0000256" key="9">
    <source>
        <dbReference type="ARBA" id="ARBA00022692"/>
    </source>
</evidence>
<keyword evidence="18" id="KW-0594">Phospholipid biosynthesis</keyword>
<dbReference type="PROSITE" id="PS01069">
    <property type="entry name" value="DAGK_PROKAR"/>
    <property type="match status" value="1"/>
</dbReference>
<sequence>MKPGKTGVARLIAATRYSLRGLRACWKTEAAFRQDVALSVILVPVAFFVARTPEQWLLLTAPLLLLLIVELLNSAVETVVDRIGTEHNELSGRAKDIGSAAVFLCLLLIAMAWLTIVWRNFFA</sequence>
<keyword evidence="14 23" id="KW-0460">Magnesium</keyword>
<dbReference type="GO" id="GO:0006654">
    <property type="term" value="P:phosphatidic acid biosynthetic process"/>
    <property type="evidence" value="ECO:0007669"/>
    <property type="project" value="InterPro"/>
</dbReference>
<name>A0AAW9R5U0_9GAMM</name>
<keyword evidence="26" id="KW-1185">Reference proteome</keyword>
<evidence type="ECO:0000256" key="20">
    <source>
        <dbReference type="PIRSR" id="PIRSR600829-1"/>
    </source>
</evidence>
<keyword evidence="8 24" id="KW-0808">Transferase</keyword>
<feature type="binding site" evidence="21">
    <location>
        <position position="99"/>
    </location>
    <ligand>
        <name>substrate</name>
    </ligand>
</feature>
<comment type="catalytic activity">
    <reaction evidence="24">
        <text>a 1,2-diacyl-sn-glycerol + ATP = a 1,2-diacyl-sn-glycero-3-phosphate + ADP + H(+)</text>
        <dbReference type="Rhea" id="RHEA:10272"/>
        <dbReference type="ChEBI" id="CHEBI:15378"/>
        <dbReference type="ChEBI" id="CHEBI:17815"/>
        <dbReference type="ChEBI" id="CHEBI:30616"/>
        <dbReference type="ChEBI" id="CHEBI:58608"/>
        <dbReference type="ChEBI" id="CHEBI:456216"/>
        <dbReference type="EC" id="2.7.1.107"/>
    </reaction>
</comment>
<feature type="transmembrane region" description="Helical" evidence="24">
    <location>
        <begin position="30"/>
        <end position="50"/>
    </location>
</feature>
<evidence type="ECO:0000256" key="17">
    <source>
        <dbReference type="ARBA" id="ARBA00023136"/>
    </source>
</evidence>
<feature type="binding site" evidence="21">
    <location>
        <begin position="23"/>
        <end position="26"/>
    </location>
    <ligand>
        <name>substrate</name>
    </ligand>
</feature>
<keyword evidence="19 24" id="KW-1208">Phospholipid metabolism</keyword>
<evidence type="ECO:0000256" key="11">
    <source>
        <dbReference type="ARBA" id="ARBA00022741"/>
    </source>
</evidence>
<keyword evidence="16 24" id="KW-0443">Lipid metabolism</keyword>
<comment type="caution">
    <text evidence="25">The sequence shown here is derived from an EMBL/GenBank/DDBJ whole genome shotgun (WGS) entry which is preliminary data.</text>
</comment>
<dbReference type="InterPro" id="IPR036945">
    <property type="entry name" value="DAGK_sf"/>
</dbReference>
<feature type="transmembrane region" description="Helical" evidence="24">
    <location>
        <begin position="56"/>
        <end position="76"/>
    </location>
</feature>
<evidence type="ECO:0000256" key="19">
    <source>
        <dbReference type="ARBA" id="ARBA00023264"/>
    </source>
</evidence>
<comment type="function">
    <text evidence="24">Catalyzes the ATP-dependent phosphorylation of sn-l,2-diacylglycerol (DAG) to phosphatidic acid. Involved in the recycling of diacylglycerol produced as a by-product during membrane-derived oligosaccharide (MDO) biosynthesis.</text>
</comment>
<evidence type="ECO:0000256" key="5">
    <source>
        <dbReference type="ARBA" id="ARBA00022475"/>
    </source>
</evidence>
<evidence type="ECO:0000256" key="16">
    <source>
        <dbReference type="ARBA" id="ARBA00023098"/>
    </source>
</evidence>
<feature type="transmembrane region" description="Helical" evidence="24">
    <location>
        <begin position="97"/>
        <end position="118"/>
    </location>
</feature>
<dbReference type="PANTHER" id="PTHR34299">
    <property type="entry name" value="DIACYLGLYCEROL KINASE"/>
    <property type="match status" value="1"/>
</dbReference>
<evidence type="ECO:0000256" key="1">
    <source>
        <dbReference type="ARBA" id="ARBA00004429"/>
    </source>
</evidence>
<evidence type="ECO:0000256" key="4">
    <source>
        <dbReference type="ARBA" id="ARBA00017575"/>
    </source>
</evidence>